<evidence type="ECO:0000256" key="3">
    <source>
        <dbReference type="ARBA" id="ARBA00022737"/>
    </source>
</evidence>
<accession>A0A4S4E3V6</accession>
<organism evidence="11 12">
    <name type="scientific">Camellia sinensis var. sinensis</name>
    <name type="common">China tea</name>
    <dbReference type="NCBI Taxonomy" id="542762"/>
    <lineage>
        <taxon>Eukaryota</taxon>
        <taxon>Viridiplantae</taxon>
        <taxon>Streptophyta</taxon>
        <taxon>Embryophyta</taxon>
        <taxon>Tracheophyta</taxon>
        <taxon>Spermatophyta</taxon>
        <taxon>Magnoliopsida</taxon>
        <taxon>eudicotyledons</taxon>
        <taxon>Gunneridae</taxon>
        <taxon>Pentapetalae</taxon>
        <taxon>asterids</taxon>
        <taxon>Ericales</taxon>
        <taxon>Theaceae</taxon>
        <taxon>Camellia</taxon>
    </lineage>
</organism>
<evidence type="ECO:0000256" key="9">
    <source>
        <dbReference type="SAM" id="MobiDB-lite"/>
    </source>
</evidence>
<keyword evidence="3" id="KW-0677">Repeat</keyword>
<dbReference type="FunFam" id="2.130.10.10:FF:000869">
    <property type="entry name" value="Zinc finger CCCH domain-containing protein 48"/>
    <property type="match status" value="1"/>
</dbReference>
<dbReference type="InterPro" id="IPR044715">
    <property type="entry name" value="WDR86-like"/>
</dbReference>
<feature type="domain" description="C3H1-type" evidence="10">
    <location>
        <begin position="132"/>
        <end position="158"/>
    </location>
</feature>
<dbReference type="InterPro" id="IPR036855">
    <property type="entry name" value="Znf_CCCH_sf"/>
</dbReference>
<dbReference type="InterPro" id="IPR001680">
    <property type="entry name" value="WD40_rpt"/>
</dbReference>
<keyword evidence="6" id="KW-0238">DNA-binding</keyword>
<dbReference type="GO" id="GO:0008270">
    <property type="term" value="F:zinc ion binding"/>
    <property type="evidence" value="ECO:0007669"/>
    <property type="project" value="UniProtKB-KW"/>
</dbReference>
<dbReference type="AlphaFoldDB" id="A0A4S4E3V6"/>
<evidence type="ECO:0000256" key="4">
    <source>
        <dbReference type="ARBA" id="ARBA00022771"/>
    </source>
</evidence>
<dbReference type="SUPFAM" id="SSF90229">
    <property type="entry name" value="CCCH zinc finger"/>
    <property type="match status" value="1"/>
</dbReference>
<keyword evidence="12" id="KW-1185">Reference proteome</keyword>
<dbReference type="SMART" id="SM00356">
    <property type="entry name" value="ZnF_C3H1"/>
    <property type="match status" value="2"/>
</dbReference>
<dbReference type="PROSITE" id="PS50103">
    <property type="entry name" value="ZF_C3H1"/>
    <property type="match status" value="2"/>
</dbReference>
<dbReference type="Proteomes" id="UP000306102">
    <property type="component" value="Unassembled WGS sequence"/>
</dbReference>
<keyword evidence="2 8" id="KW-0479">Metal-binding</keyword>
<evidence type="ECO:0000313" key="11">
    <source>
        <dbReference type="EMBL" id="THG10609.1"/>
    </source>
</evidence>
<keyword evidence="4 8" id="KW-0863">Zinc-finger</keyword>
<name>A0A4S4E3V6_CAMSN</name>
<dbReference type="PROSITE" id="PS50082">
    <property type="entry name" value="WD_REPEATS_2"/>
    <property type="match status" value="2"/>
</dbReference>
<gene>
    <name evidence="11" type="ORF">TEA_024577</name>
</gene>
<evidence type="ECO:0000256" key="1">
    <source>
        <dbReference type="ARBA" id="ARBA00022574"/>
    </source>
</evidence>
<dbReference type="PANTHER" id="PTHR44489">
    <property type="match status" value="1"/>
</dbReference>
<evidence type="ECO:0000259" key="10">
    <source>
        <dbReference type="PROSITE" id="PS50103"/>
    </source>
</evidence>
<dbReference type="InterPro" id="IPR036322">
    <property type="entry name" value="WD40_repeat_dom_sf"/>
</dbReference>
<feature type="region of interest" description="Disordered" evidence="9">
    <location>
        <begin position="154"/>
        <end position="201"/>
    </location>
</feature>
<feature type="zinc finger region" description="C3H1-type" evidence="8">
    <location>
        <begin position="203"/>
        <end position="230"/>
    </location>
</feature>
<evidence type="ECO:0000256" key="2">
    <source>
        <dbReference type="ARBA" id="ARBA00022723"/>
    </source>
</evidence>
<dbReference type="InterPro" id="IPR019775">
    <property type="entry name" value="WD40_repeat_CS"/>
</dbReference>
<dbReference type="SUPFAM" id="SSF50978">
    <property type="entry name" value="WD40 repeat-like"/>
    <property type="match status" value="1"/>
</dbReference>
<reference evidence="11 12" key="1">
    <citation type="journal article" date="2018" name="Proc. Natl. Acad. Sci. U.S.A.">
        <title>Draft genome sequence of Camellia sinensis var. sinensis provides insights into the evolution of the tea genome and tea quality.</title>
        <authorList>
            <person name="Wei C."/>
            <person name="Yang H."/>
            <person name="Wang S."/>
            <person name="Zhao J."/>
            <person name="Liu C."/>
            <person name="Gao L."/>
            <person name="Xia E."/>
            <person name="Lu Y."/>
            <person name="Tai Y."/>
            <person name="She G."/>
            <person name="Sun J."/>
            <person name="Cao H."/>
            <person name="Tong W."/>
            <person name="Gao Q."/>
            <person name="Li Y."/>
            <person name="Deng W."/>
            <person name="Jiang X."/>
            <person name="Wang W."/>
            <person name="Chen Q."/>
            <person name="Zhang S."/>
            <person name="Li H."/>
            <person name="Wu J."/>
            <person name="Wang P."/>
            <person name="Li P."/>
            <person name="Shi C."/>
            <person name="Zheng F."/>
            <person name="Jian J."/>
            <person name="Huang B."/>
            <person name="Shan D."/>
            <person name="Shi M."/>
            <person name="Fang C."/>
            <person name="Yue Y."/>
            <person name="Li F."/>
            <person name="Li D."/>
            <person name="Wei S."/>
            <person name="Han B."/>
            <person name="Jiang C."/>
            <person name="Yin Y."/>
            <person name="Xia T."/>
            <person name="Zhang Z."/>
            <person name="Bennetzen J.L."/>
            <person name="Zhao S."/>
            <person name="Wan X."/>
        </authorList>
    </citation>
    <scope>NUCLEOTIDE SEQUENCE [LARGE SCALE GENOMIC DNA]</scope>
    <source>
        <strain evidence="12">cv. Shuchazao</strain>
        <tissue evidence="11">Leaf</tissue>
    </source>
</reference>
<dbReference type="PROSITE" id="PS50294">
    <property type="entry name" value="WD_REPEATS_REGION"/>
    <property type="match status" value="2"/>
</dbReference>
<dbReference type="PROSITE" id="PS00678">
    <property type="entry name" value="WD_REPEATS_1"/>
    <property type="match status" value="1"/>
</dbReference>
<feature type="repeat" description="WD" evidence="7">
    <location>
        <begin position="364"/>
        <end position="403"/>
    </location>
</feature>
<dbReference type="InterPro" id="IPR015943">
    <property type="entry name" value="WD40/YVTN_repeat-like_dom_sf"/>
</dbReference>
<dbReference type="InterPro" id="IPR020472">
    <property type="entry name" value="WD40_PAC1"/>
</dbReference>
<feature type="zinc finger region" description="C3H1-type" evidence="8">
    <location>
        <begin position="132"/>
        <end position="158"/>
    </location>
</feature>
<dbReference type="PANTHER" id="PTHR44489:SF14">
    <property type="entry name" value="ZINC FINGER CCCH DOMAIN-CONTAINING PROTEIN 59-RELATED"/>
    <property type="match status" value="1"/>
</dbReference>
<dbReference type="Gene3D" id="2.130.10.10">
    <property type="entry name" value="YVTN repeat-like/Quinoprotein amine dehydrogenase"/>
    <property type="match status" value="2"/>
</dbReference>
<keyword evidence="1 7" id="KW-0853">WD repeat</keyword>
<feature type="domain" description="C3H1-type" evidence="10">
    <location>
        <begin position="203"/>
        <end position="230"/>
    </location>
</feature>
<feature type="repeat" description="WD" evidence="7">
    <location>
        <begin position="241"/>
        <end position="282"/>
    </location>
</feature>
<protein>
    <recommendedName>
        <fullName evidence="10">C3H1-type domain-containing protein</fullName>
    </recommendedName>
</protein>
<dbReference type="EMBL" id="SDRB02007803">
    <property type="protein sequence ID" value="THG10609.1"/>
    <property type="molecule type" value="Genomic_DNA"/>
</dbReference>
<dbReference type="GO" id="GO:0003677">
    <property type="term" value="F:DNA binding"/>
    <property type="evidence" value="ECO:0007669"/>
    <property type="project" value="UniProtKB-KW"/>
</dbReference>
<keyword evidence="5 8" id="KW-0862">Zinc</keyword>
<dbReference type="InterPro" id="IPR000571">
    <property type="entry name" value="Znf_CCCH"/>
</dbReference>
<feature type="compositionally biased region" description="Pro residues" evidence="9">
    <location>
        <begin position="156"/>
        <end position="166"/>
    </location>
</feature>
<feature type="compositionally biased region" description="Polar residues" evidence="9">
    <location>
        <begin position="178"/>
        <end position="190"/>
    </location>
</feature>
<dbReference type="SMART" id="SM00320">
    <property type="entry name" value="WD40"/>
    <property type="match status" value="6"/>
</dbReference>
<evidence type="ECO:0000256" key="8">
    <source>
        <dbReference type="PROSITE-ProRule" id="PRU00723"/>
    </source>
</evidence>
<proteinExistence type="predicted"/>
<dbReference type="Pfam" id="PF00400">
    <property type="entry name" value="WD40"/>
    <property type="match status" value="3"/>
</dbReference>
<evidence type="ECO:0000256" key="5">
    <source>
        <dbReference type="ARBA" id="ARBA00022833"/>
    </source>
</evidence>
<dbReference type="Gene3D" id="3.30.1370.210">
    <property type="match status" value="1"/>
</dbReference>
<comment type="caution">
    <text evidence="11">The sequence shown here is derived from an EMBL/GenBank/DDBJ whole genome shotgun (WGS) entry which is preliminary data.</text>
</comment>
<dbReference type="STRING" id="542762.A0A4S4E3V6"/>
<dbReference type="PRINTS" id="PR00320">
    <property type="entry name" value="GPROTEINBRPT"/>
</dbReference>
<sequence>MPSNWHSWNTLTETNRIGAGRPGQKGQAIGNVSCDTGSAGVSSITRRVTLFTLSCRLIAGLLFGIEDQGFRLINLILVLECLEKSKASLELRDQKNGYLGFRLIYLIHMDIKAARRVSERTQKSVYDRLRGGPVNSVCSFWLAGRCTKSPCRFLHPEPPPSQPPNPSQYRHSKAWQRGPNNTVKNSSISPSERAGPEHESTKKAQKKVCSYWISGNCVHGEKCKHLHSWFSGNGFSLLAKLEGHNKAVTGIALPSGSDKLYSGGKDKTLRVWDCNNGQCVGVVNLLGEIGSMISEGPWVFVGLPNAVKAWNTQTLTDFTLNGPVGQVYAMALGNDTLFAGTQDGTILAWKSNSRSNCPELAASLKGHSHGVVSLVIGADRLYSGSMDNTIRVWDLNTFKCTQTLIGHTGVVMSVLCWESCLLSCSLDGTIKVWVATDGGDLEVTYTHKEDDGVLALCGIHDAEAKPILLCSCNDNSVRLYDLPSFTERGRLFAKLEVRAIQIGPGGLFFTGDATGQLAVWKLAGELSSAVAAS</sequence>
<evidence type="ECO:0000256" key="7">
    <source>
        <dbReference type="PROSITE-ProRule" id="PRU00221"/>
    </source>
</evidence>
<evidence type="ECO:0000256" key="6">
    <source>
        <dbReference type="ARBA" id="ARBA00023125"/>
    </source>
</evidence>
<evidence type="ECO:0000313" key="12">
    <source>
        <dbReference type="Proteomes" id="UP000306102"/>
    </source>
</evidence>